<dbReference type="Gene3D" id="3.30.70.890">
    <property type="entry name" value="GHMP kinase, C-terminal domain"/>
    <property type="match status" value="1"/>
</dbReference>
<dbReference type="InterPro" id="IPR036554">
    <property type="entry name" value="GHMP_kinase_C_sf"/>
</dbReference>
<dbReference type="SUPFAM" id="SSF54211">
    <property type="entry name" value="Ribosomal protein S5 domain 2-like"/>
    <property type="match status" value="1"/>
</dbReference>
<keyword evidence="3 7" id="KW-0418">Kinase</keyword>
<dbReference type="InterPro" id="IPR006204">
    <property type="entry name" value="GHMP_kinase_N_dom"/>
</dbReference>
<name>A0A3E2V7G7_9FIRM</name>
<reference evidence="7 8" key="1">
    <citation type="submission" date="2018-08" db="EMBL/GenBank/DDBJ databases">
        <title>A genome reference for cultivated species of the human gut microbiota.</title>
        <authorList>
            <person name="Zou Y."/>
            <person name="Xue W."/>
            <person name="Luo G."/>
        </authorList>
    </citation>
    <scope>NUCLEOTIDE SEQUENCE [LARGE SCALE GENOMIC DNA]</scope>
    <source>
        <strain evidence="7 8">AM42-11AC</strain>
    </source>
</reference>
<keyword evidence="4" id="KW-0067">ATP-binding</keyword>
<dbReference type="AlphaFoldDB" id="A0A3E2V7G7"/>
<dbReference type="PANTHER" id="PTHR10457:SF7">
    <property type="entry name" value="GALACTOKINASE-RELATED"/>
    <property type="match status" value="1"/>
</dbReference>
<dbReference type="RefSeq" id="WP_117476102.1">
    <property type="nucleotide sequence ID" value="NZ_QVEZ01000002.1"/>
</dbReference>
<evidence type="ECO:0000256" key="2">
    <source>
        <dbReference type="ARBA" id="ARBA00022741"/>
    </source>
</evidence>
<organism evidence="7 8">
    <name type="scientific">Faecalibacterium prausnitzii</name>
    <dbReference type="NCBI Taxonomy" id="853"/>
    <lineage>
        <taxon>Bacteria</taxon>
        <taxon>Bacillati</taxon>
        <taxon>Bacillota</taxon>
        <taxon>Clostridia</taxon>
        <taxon>Eubacteriales</taxon>
        <taxon>Oscillospiraceae</taxon>
        <taxon>Faecalibacterium</taxon>
    </lineage>
</organism>
<comment type="similarity">
    <text evidence="1">Belongs to the GHMP kinase family. GalK subfamily.</text>
</comment>
<accession>A0A3E2V7G7</accession>
<sequence length="430" mass="46153">MATSAQLRREILAGEWDEALCTLYGTEPAVLARQRQRYAAALEQFELYYGPGRQVHVYSAPGRAELGGNHTDHQHGYGLAAAVTLDLVAVASPSDDGFIRVKSRGFNKLDVIDLSEAEPQQGESTHSASLIRGIAEGFRAQGKTVGGFDAYTASDVLRGSGLSSSAAFEMGMAAILNGEYGCRLTAPELAKICQYAENTYFGKPSGLLDQLTSAVGGVLFADFADPKKPRIEKIHTAGLLPADMTLCVTDTRGSHSELTGEFAAIRHEMESVAACLGGKVLGQVKEQEFWAALPRLRRACGDRAVLRAVHYFEENARALAQRNALVSGDFNAFLQLILESGHASFALCQNVYCSTDVRHQGLSVALALSQTLLEGQGGAWRMQGGGFAGTIQAFVPGMLTAKYHDAIEKVFGAGSCYLLRLREQGALRVI</sequence>
<dbReference type="GO" id="GO:0006012">
    <property type="term" value="P:galactose metabolic process"/>
    <property type="evidence" value="ECO:0007669"/>
    <property type="project" value="InterPro"/>
</dbReference>
<gene>
    <name evidence="7" type="ORF">DW905_04085</name>
</gene>
<proteinExistence type="inferred from homology"/>
<evidence type="ECO:0000313" key="8">
    <source>
        <dbReference type="Proteomes" id="UP000261079"/>
    </source>
</evidence>
<dbReference type="InterPro" id="IPR020568">
    <property type="entry name" value="Ribosomal_Su5_D2-typ_SF"/>
</dbReference>
<evidence type="ECO:0000256" key="3">
    <source>
        <dbReference type="ARBA" id="ARBA00022777"/>
    </source>
</evidence>
<dbReference type="PRINTS" id="PR00959">
    <property type="entry name" value="MEVGALKINASE"/>
</dbReference>
<dbReference type="Proteomes" id="UP000261079">
    <property type="component" value="Unassembled WGS sequence"/>
</dbReference>
<keyword evidence="2" id="KW-0547">Nucleotide-binding</keyword>
<dbReference type="GO" id="GO:0005524">
    <property type="term" value="F:ATP binding"/>
    <property type="evidence" value="ECO:0007669"/>
    <property type="project" value="UniProtKB-KW"/>
</dbReference>
<dbReference type="InterPro" id="IPR006206">
    <property type="entry name" value="Mevalonate/galactokinase"/>
</dbReference>
<dbReference type="Pfam" id="PF10509">
    <property type="entry name" value="GalKase_gal_bdg"/>
    <property type="match status" value="1"/>
</dbReference>
<dbReference type="Pfam" id="PF00288">
    <property type="entry name" value="GHMP_kinases_N"/>
    <property type="match status" value="1"/>
</dbReference>
<dbReference type="GO" id="GO:0005829">
    <property type="term" value="C:cytosol"/>
    <property type="evidence" value="ECO:0007669"/>
    <property type="project" value="TreeGrafter"/>
</dbReference>
<dbReference type="InterPro" id="IPR019539">
    <property type="entry name" value="GalKase_N"/>
</dbReference>
<evidence type="ECO:0000256" key="1">
    <source>
        <dbReference type="ARBA" id="ARBA00006566"/>
    </source>
</evidence>
<dbReference type="InterPro" id="IPR000705">
    <property type="entry name" value="Galactokinase"/>
</dbReference>
<dbReference type="PRINTS" id="PR00473">
    <property type="entry name" value="GALCTOKINASE"/>
</dbReference>
<dbReference type="SUPFAM" id="SSF55060">
    <property type="entry name" value="GHMP Kinase, C-terminal domain"/>
    <property type="match status" value="1"/>
</dbReference>
<feature type="domain" description="GHMP kinase N-terminal" evidence="5">
    <location>
        <begin position="130"/>
        <end position="217"/>
    </location>
</feature>
<dbReference type="GO" id="GO:0004335">
    <property type="term" value="F:galactokinase activity"/>
    <property type="evidence" value="ECO:0007669"/>
    <property type="project" value="InterPro"/>
</dbReference>
<keyword evidence="3 7" id="KW-0808">Transferase</keyword>
<evidence type="ECO:0000259" key="5">
    <source>
        <dbReference type="Pfam" id="PF00288"/>
    </source>
</evidence>
<dbReference type="Gene3D" id="3.30.230.10">
    <property type="match status" value="1"/>
</dbReference>
<feature type="domain" description="Galactokinase N-terminal" evidence="6">
    <location>
        <begin position="44"/>
        <end position="93"/>
    </location>
</feature>
<dbReference type="PIRSF" id="PIRSF000530">
    <property type="entry name" value="Galactokinase"/>
    <property type="match status" value="1"/>
</dbReference>
<dbReference type="InterPro" id="IPR014721">
    <property type="entry name" value="Ribsml_uS5_D2-typ_fold_subgr"/>
</dbReference>
<evidence type="ECO:0000256" key="4">
    <source>
        <dbReference type="ARBA" id="ARBA00022840"/>
    </source>
</evidence>
<evidence type="ECO:0000259" key="6">
    <source>
        <dbReference type="Pfam" id="PF10509"/>
    </source>
</evidence>
<protein>
    <submittedName>
        <fullName evidence="7">Galactokinase</fullName>
    </submittedName>
</protein>
<dbReference type="PANTHER" id="PTHR10457">
    <property type="entry name" value="MEVALONATE KINASE/GALACTOKINASE"/>
    <property type="match status" value="1"/>
</dbReference>
<dbReference type="EMBL" id="QVEZ01000002">
    <property type="protein sequence ID" value="RGC06452.1"/>
    <property type="molecule type" value="Genomic_DNA"/>
</dbReference>
<evidence type="ECO:0000313" key="7">
    <source>
        <dbReference type="EMBL" id="RGC06452.1"/>
    </source>
</evidence>
<comment type="caution">
    <text evidence="7">The sequence shown here is derived from an EMBL/GenBank/DDBJ whole genome shotgun (WGS) entry which is preliminary data.</text>
</comment>